<dbReference type="Proteomes" id="UP001595990">
    <property type="component" value="Unassembled WGS sequence"/>
</dbReference>
<comment type="caution">
    <text evidence="1">The sequence shown here is derived from an EMBL/GenBank/DDBJ whole genome shotgun (WGS) entry which is preliminary data.</text>
</comment>
<gene>
    <name evidence="1" type="ORF">ACFPEN_30740</name>
</gene>
<organism evidence="1 2">
    <name type="scientific">Streptomyces ehimensis</name>
    <dbReference type="NCBI Taxonomy" id="68195"/>
    <lineage>
        <taxon>Bacteria</taxon>
        <taxon>Bacillati</taxon>
        <taxon>Actinomycetota</taxon>
        <taxon>Actinomycetes</taxon>
        <taxon>Kitasatosporales</taxon>
        <taxon>Streptomycetaceae</taxon>
        <taxon>Streptomyces</taxon>
    </lineage>
</organism>
<protein>
    <recommendedName>
        <fullName evidence="3">HTH luxR-type domain-containing protein</fullName>
    </recommendedName>
</protein>
<accession>A0ABV9BT36</accession>
<reference evidence="2" key="1">
    <citation type="journal article" date="2019" name="Int. J. Syst. Evol. Microbiol.">
        <title>The Global Catalogue of Microorganisms (GCM) 10K type strain sequencing project: providing services to taxonomists for standard genome sequencing and annotation.</title>
        <authorList>
            <consortium name="The Broad Institute Genomics Platform"/>
            <consortium name="The Broad Institute Genome Sequencing Center for Infectious Disease"/>
            <person name="Wu L."/>
            <person name="Ma J."/>
        </authorList>
    </citation>
    <scope>NUCLEOTIDE SEQUENCE [LARGE SCALE GENOMIC DNA]</scope>
    <source>
        <strain evidence="2">CECT 8064</strain>
    </source>
</reference>
<dbReference type="EMBL" id="JBHSFS010000019">
    <property type="protein sequence ID" value="MFC4517277.1"/>
    <property type="molecule type" value="Genomic_DNA"/>
</dbReference>
<evidence type="ECO:0000313" key="1">
    <source>
        <dbReference type="EMBL" id="MFC4517277.1"/>
    </source>
</evidence>
<dbReference type="RefSeq" id="WP_417923972.1">
    <property type="nucleotide sequence ID" value="NZ_JBHSFS010000019.1"/>
</dbReference>
<name>A0ABV9BT36_9ACTN</name>
<proteinExistence type="predicted"/>
<sequence>MTFGSCTCGQCDLDLVLDQQATGFTGEITATAGYWLLTNFCPTHTLLVENLENCYEYLTVDPGRHLTPVPFELCRVSVAGRTNGPYLTVFGPEPTRAPSRPAPCAGTREAEPALNPRAAYFAVLQTLCEPRLRGSTSSPLPTSEQIARRMGSNMTVRAVNAHIEYLTDKLRLARGCGREVLVETAIRHRMVPLEC</sequence>
<evidence type="ECO:0000313" key="2">
    <source>
        <dbReference type="Proteomes" id="UP001595990"/>
    </source>
</evidence>
<evidence type="ECO:0008006" key="3">
    <source>
        <dbReference type="Google" id="ProtNLM"/>
    </source>
</evidence>
<keyword evidence="2" id="KW-1185">Reference proteome</keyword>